<keyword evidence="18" id="KW-1185">Reference proteome</keyword>
<dbReference type="Pfam" id="PF02302">
    <property type="entry name" value="PTS_IIB"/>
    <property type="match status" value="1"/>
</dbReference>
<dbReference type="eggNOG" id="COG1445">
    <property type="taxonomic scope" value="Bacteria"/>
</dbReference>
<dbReference type="RefSeq" id="WP_005674593.1">
    <property type="nucleotide sequence ID" value="NZ_CP146288.1"/>
</dbReference>
<feature type="transmembrane region" description="Helical" evidence="14">
    <location>
        <begin position="560"/>
        <end position="581"/>
    </location>
</feature>
<keyword evidence="4" id="KW-0813">Transport</keyword>
<comment type="catalytic activity">
    <reaction evidence="1">
        <text>D-fructose(out) + N(pros)-phospho-L-histidyl-[protein] = D-fructose 1-phosphate(in) + L-histidyl-[protein]</text>
        <dbReference type="Rhea" id="RHEA:49252"/>
        <dbReference type="Rhea" id="RHEA-COMP:9745"/>
        <dbReference type="Rhea" id="RHEA-COMP:9746"/>
        <dbReference type="ChEBI" id="CHEBI:29979"/>
        <dbReference type="ChEBI" id="CHEBI:37721"/>
        <dbReference type="ChEBI" id="CHEBI:58674"/>
        <dbReference type="ChEBI" id="CHEBI:64837"/>
        <dbReference type="EC" id="2.7.1.202"/>
    </reaction>
</comment>
<dbReference type="GO" id="GO:0022877">
    <property type="term" value="F:protein-N(PI)-phosphohistidine-fructose phosphotransferase system transporter activity"/>
    <property type="evidence" value="ECO:0007669"/>
    <property type="project" value="InterPro"/>
</dbReference>
<dbReference type="AlphaFoldDB" id="E7RZT0"/>
<feature type="transmembrane region" description="Helical" evidence="14">
    <location>
        <begin position="333"/>
        <end position="359"/>
    </location>
</feature>
<keyword evidence="13 14" id="KW-0472">Membrane</keyword>
<feature type="transmembrane region" description="Helical" evidence="14">
    <location>
        <begin position="420"/>
        <end position="438"/>
    </location>
</feature>
<keyword evidence="10 14" id="KW-0812">Transmembrane</keyword>
<evidence type="ECO:0000256" key="13">
    <source>
        <dbReference type="ARBA" id="ARBA00023136"/>
    </source>
</evidence>
<dbReference type="Proteomes" id="UP000011021">
    <property type="component" value="Unassembled WGS sequence"/>
</dbReference>
<dbReference type="EMBL" id="AEQP01000022">
    <property type="protein sequence ID" value="EFV94079.1"/>
    <property type="molecule type" value="Genomic_DNA"/>
</dbReference>
<dbReference type="InterPro" id="IPR003501">
    <property type="entry name" value="PTS_EIIB_2/3"/>
</dbReference>
<keyword evidence="8 17" id="KW-0808">Transferase</keyword>
<keyword evidence="11" id="KW-0418">Kinase</keyword>
<comment type="subcellular location">
    <subcellularLocation>
        <location evidence="2">Cell inner membrane</location>
        <topology evidence="2">Multi-pass membrane protein</topology>
    </subcellularLocation>
</comment>
<evidence type="ECO:0000259" key="16">
    <source>
        <dbReference type="PROSITE" id="PS51104"/>
    </source>
</evidence>
<dbReference type="InterPro" id="IPR036095">
    <property type="entry name" value="PTS_EIIB-like_sf"/>
</dbReference>
<dbReference type="GO" id="GO:0009401">
    <property type="term" value="P:phosphoenolpyruvate-dependent sugar phosphotransferase system"/>
    <property type="evidence" value="ECO:0007669"/>
    <property type="project" value="UniProtKB-KW"/>
</dbReference>
<feature type="transmembrane region" description="Helical" evidence="14">
    <location>
        <begin position="519"/>
        <end position="539"/>
    </location>
</feature>
<evidence type="ECO:0000256" key="2">
    <source>
        <dbReference type="ARBA" id="ARBA00004429"/>
    </source>
</evidence>
<evidence type="ECO:0000256" key="11">
    <source>
        <dbReference type="ARBA" id="ARBA00022777"/>
    </source>
</evidence>
<name>E7RZT0_9BURK</name>
<feature type="transmembrane region" description="Helical" evidence="14">
    <location>
        <begin position="379"/>
        <end position="399"/>
    </location>
</feature>
<dbReference type="GO" id="GO:0016301">
    <property type="term" value="F:kinase activity"/>
    <property type="evidence" value="ECO:0007669"/>
    <property type="project" value="UniProtKB-KW"/>
</dbReference>
<protein>
    <recommendedName>
        <fullName evidence="3">protein-N(pi)-phosphohistidine--D-fructose phosphotransferase</fullName>
        <ecNumber evidence="3">2.7.1.202</ecNumber>
    </recommendedName>
</protein>
<feature type="transmembrane region" description="Helical" evidence="14">
    <location>
        <begin position="295"/>
        <end position="321"/>
    </location>
</feature>
<dbReference type="PROSITE" id="PS51104">
    <property type="entry name" value="PTS_EIIC_TYPE_2"/>
    <property type="match status" value="1"/>
</dbReference>
<dbReference type="EC" id="2.7.1.202" evidence="3"/>
<dbReference type="GO" id="GO:0005886">
    <property type="term" value="C:plasma membrane"/>
    <property type="evidence" value="ECO:0007669"/>
    <property type="project" value="UniProtKB-SubCell"/>
</dbReference>
<dbReference type="NCBIfam" id="TIGR00829">
    <property type="entry name" value="FRU"/>
    <property type="match status" value="1"/>
</dbReference>
<dbReference type="eggNOG" id="COG1299">
    <property type="taxonomic scope" value="Bacteria"/>
</dbReference>
<organism evidence="17 18">
    <name type="scientific">Lautropia mirabilis ATCC 51599</name>
    <dbReference type="NCBI Taxonomy" id="887898"/>
    <lineage>
        <taxon>Bacteria</taxon>
        <taxon>Pseudomonadati</taxon>
        <taxon>Pseudomonadota</taxon>
        <taxon>Betaproteobacteria</taxon>
        <taxon>Burkholderiales</taxon>
        <taxon>Burkholderiaceae</taxon>
        <taxon>Lautropia</taxon>
    </lineage>
</organism>
<evidence type="ECO:0000256" key="9">
    <source>
        <dbReference type="ARBA" id="ARBA00022683"/>
    </source>
</evidence>
<dbReference type="STRING" id="887898.HMPREF0551_2194"/>
<proteinExistence type="predicted"/>
<sequence length="594" mass="59922">MASILAISASQSGPAHSFIVGEALKSAAARAGHTLGLKVISHLGEQGSFSNDELAKADVAIVVADGPVDLSSLPKTLRIFESTPQAVFDDADGVLGQALAGSGGAAKAAPAAKTAAPGGKPPAGMKVVAITSCPTGVAHTFMAAEALEEGAETAGYTIKVETRGSVGAQNTLTPEEIAAADLVVIAADTQVDKSRFVGKRLYSTSTKAAIHDAGKVFDAAWAEATPWGDGKAAAAGAKEEAKAGSSGGRSGPYKHLMTGVSFMLPFVVAGGLLIALAFAIGGLDVPSDPKLEGTLGWYLFQVGAKYAFALMVPILAGYISFSIADRPGLAPGMVGGMISSAIGAGFLGGILAGFLAGYLTQFLAKAIKLPRTLESLKPVLILPLLSTGIIGVLMLSVLGKPMVAAMEGLTHWLQGMQGQDIALLGAILGAMMAFDLGGPVNKAAYVFGTTLLASNIKIPMAAVMAAGMVPPLGIAVACWIFRNRFSNEERDASKAAAVLGLAFITEGAIPFVARDPLRVIPACMIGAATTGALVGLMHIELAAPHGGVFVMLIPGAISNVPMYCAAIAAGAVVTALGLGILKKPMAAQAQAATA</sequence>
<dbReference type="PROSITE" id="PS51099">
    <property type="entry name" value="PTS_EIIB_TYPE_2"/>
    <property type="match status" value="1"/>
</dbReference>
<dbReference type="InterPro" id="IPR050864">
    <property type="entry name" value="Bacterial_PTS_Sugar_Transport"/>
</dbReference>
<dbReference type="InterPro" id="IPR013011">
    <property type="entry name" value="PTS_EIIB_2"/>
</dbReference>
<feature type="transmembrane region" description="Helical" evidence="14">
    <location>
        <begin position="262"/>
        <end position="283"/>
    </location>
</feature>
<evidence type="ECO:0000256" key="4">
    <source>
        <dbReference type="ARBA" id="ARBA00022448"/>
    </source>
</evidence>
<evidence type="ECO:0000256" key="7">
    <source>
        <dbReference type="ARBA" id="ARBA00022597"/>
    </source>
</evidence>
<comment type="caution">
    <text evidence="17">The sequence shown here is derived from an EMBL/GenBank/DDBJ whole genome shotgun (WGS) entry which is preliminary data.</text>
</comment>
<evidence type="ECO:0000256" key="10">
    <source>
        <dbReference type="ARBA" id="ARBA00022692"/>
    </source>
</evidence>
<dbReference type="HOGENOM" id="CLU_013155_4_1_4"/>
<dbReference type="NCBIfam" id="TIGR01427">
    <property type="entry name" value="PTS_IIC_fructo"/>
    <property type="match status" value="1"/>
</dbReference>
<reference evidence="17 18" key="1">
    <citation type="submission" date="2010-12" db="EMBL/GenBank/DDBJ databases">
        <authorList>
            <person name="Muzny D."/>
            <person name="Qin X."/>
            <person name="Deng J."/>
            <person name="Jiang H."/>
            <person name="Liu Y."/>
            <person name="Qu J."/>
            <person name="Song X.-Z."/>
            <person name="Zhang L."/>
            <person name="Thornton R."/>
            <person name="Coyle M."/>
            <person name="Francisco L."/>
            <person name="Jackson L."/>
            <person name="Javaid M."/>
            <person name="Korchina V."/>
            <person name="Kovar C."/>
            <person name="Mata R."/>
            <person name="Mathew T."/>
            <person name="Ngo R."/>
            <person name="Nguyen L."/>
            <person name="Nguyen N."/>
            <person name="Okwuonu G."/>
            <person name="Ongeri F."/>
            <person name="Pham C."/>
            <person name="Simmons D."/>
            <person name="Wilczek-Boney K."/>
            <person name="Hale W."/>
            <person name="Jakkamsetti A."/>
            <person name="Pham P."/>
            <person name="Ruth R."/>
            <person name="San Lucas F."/>
            <person name="Warren J."/>
            <person name="Zhang J."/>
            <person name="Zhao Z."/>
            <person name="Zhou C."/>
            <person name="Zhu D."/>
            <person name="Lee S."/>
            <person name="Bess C."/>
            <person name="Blankenburg K."/>
            <person name="Forbes L."/>
            <person name="Fu Q."/>
            <person name="Gubbala S."/>
            <person name="Hirani K."/>
            <person name="Jayaseelan J.C."/>
            <person name="Lara F."/>
            <person name="Munidasa M."/>
            <person name="Palculict T."/>
            <person name="Patil S."/>
            <person name="Pu L.-L."/>
            <person name="Saada N."/>
            <person name="Tang L."/>
            <person name="Weissenberger G."/>
            <person name="Zhu Y."/>
            <person name="Hemphill L."/>
            <person name="Shang Y."/>
            <person name="Youmans B."/>
            <person name="Ayvaz T."/>
            <person name="Ross M."/>
            <person name="Santibanez J."/>
            <person name="Aqrawi P."/>
            <person name="Gross S."/>
            <person name="Joshi V."/>
            <person name="Fowler G."/>
            <person name="Nazareth L."/>
            <person name="Reid J."/>
            <person name="Worley K."/>
            <person name="Petrosino J."/>
            <person name="Highlander S."/>
            <person name="Gibbs R."/>
        </authorList>
    </citation>
    <scope>NUCLEOTIDE SEQUENCE [LARGE SCALE GENOMIC DNA]</scope>
    <source>
        <strain evidence="17 18">ATCC 51599</strain>
    </source>
</reference>
<dbReference type="Gene3D" id="3.40.50.2300">
    <property type="match status" value="2"/>
</dbReference>
<evidence type="ECO:0000256" key="1">
    <source>
        <dbReference type="ARBA" id="ARBA00001401"/>
    </source>
</evidence>
<dbReference type="PANTHER" id="PTHR30505:SF0">
    <property type="entry name" value="FRUCTOSE-LIKE PTS SYSTEM EIIBC COMPONENT-RELATED"/>
    <property type="match status" value="1"/>
</dbReference>
<dbReference type="PANTHER" id="PTHR30505">
    <property type="entry name" value="FRUCTOSE-LIKE PERMEASE"/>
    <property type="match status" value="1"/>
</dbReference>
<accession>E7RZT0</accession>
<evidence type="ECO:0000256" key="8">
    <source>
        <dbReference type="ARBA" id="ARBA00022679"/>
    </source>
</evidence>
<evidence type="ECO:0000256" key="14">
    <source>
        <dbReference type="SAM" id="Phobius"/>
    </source>
</evidence>
<evidence type="ECO:0000256" key="6">
    <source>
        <dbReference type="ARBA" id="ARBA00022553"/>
    </source>
</evidence>
<dbReference type="GO" id="GO:0090563">
    <property type="term" value="F:protein-phosphocysteine-sugar phosphotransferase activity"/>
    <property type="evidence" value="ECO:0007669"/>
    <property type="project" value="TreeGrafter"/>
</dbReference>
<dbReference type="SUPFAM" id="SSF52794">
    <property type="entry name" value="PTS system IIB component-like"/>
    <property type="match status" value="2"/>
</dbReference>
<dbReference type="FunFam" id="3.40.50.2300:FF:000014">
    <property type="entry name" value="PTS system fructose-like transporter subunit IIB"/>
    <property type="match status" value="1"/>
</dbReference>
<dbReference type="InterPro" id="IPR006327">
    <property type="entry name" value="PTS_IIC_fruc"/>
</dbReference>
<dbReference type="InterPro" id="IPR013014">
    <property type="entry name" value="PTS_EIIC_2"/>
</dbReference>
<keyword evidence="9" id="KW-0598">Phosphotransferase system</keyword>
<keyword evidence="12 14" id="KW-1133">Transmembrane helix</keyword>
<evidence type="ECO:0000259" key="15">
    <source>
        <dbReference type="PROSITE" id="PS51099"/>
    </source>
</evidence>
<feature type="domain" description="PTS EIIB type-2" evidence="15">
    <location>
        <begin position="125"/>
        <end position="222"/>
    </location>
</feature>
<evidence type="ECO:0000256" key="12">
    <source>
        <dbReference type="ARBA" id="ARBA00022989"/>
    </source>
</evidence>
<evidence type="ECO:0000313" key="18">
    <source>
        <dbReference type="Proteomes" id="UP000011021"/>
    </source>
</evidence>
<keyword evidence="7" id="KW-0762">Sugar transport</keyword>
<dbReference type="GO" id="GO:0005351">
    <property type="term" value="F:carbohydrate:proton symporter activity"/>
    <property type="evidence" value="ECO:0007669"/>
    <property type="project" value="InterPro"/>
</dbReference>
<keyword evidence="6" id="KW-0597">Phosphoprotein</keyword>
<keyword evidence="5" id="KW-1003">Cell membrane</keyword>
<evidence type="ECO:0000256" key="3">
    <source>
        <dbReference type="ARBA" id="ARBA00012799"/>
    </source>
</evidence>
<feature type="domain" description="PTS EIIC type-2" evidence="16">
    <location>
        <begin position="252"/>
        <end position="590"/>
    </location>
</feature>
<evidence type="ECO:0000313" key="17">
    <source>
        <dbReference type="EMBL" id="EFV94079.1"/>
    </source>
</evidence>
<dbReference type="CDD" id="cd05569">
    <property type="entry name" value="PTS_IIB_fructose"/>
    <property type="match status" value="1"/>
</dbReference>
<feature type="transmembrane region" description="Helical" evidence="14">
    <location>
        <begin position="458"/>
        <end position="481"/>
    </location>
</feature>
<dbReference type="InterPro" id="IPR003353">
    <property type="entry name" value="PTS_IIB_fruc"/>
</dbReference>
<evidence type="ECO:0000256" key="5">
    <source>
        <dbReference type="ARBA" id="ARBA00022475"/>
    </source>
</evidence>
<gene>
    <name evidence="17" type="ORF">HMPREF0551_2194</name>
</gene>